<dbReference type="InterPro" id="IPR050166">
    <property type="entry name" value="ABC_transporter_ATP-bind"/>
</dbReference>
<comment type="similarity">
    <text evidence="1">Belongs to the ABC transporter superfamily.</text>
</comment>
<dbReference type="SUPFAM" id="SSF52540">
    <property type="entry name" value="P-loop containing nucleoside triphosphate hydrolases"/>
    <property type="match status" value="1"/>
</dbReference>
<dbReference type="RefSeq" id="WP_149766221.1">
    <property type="nucleotide sequence ID" value="NZ_FTMK01000018.1"/>
</dbReference>
<evidence type="ECO:0000256" key="3">
    <source>
        <dbReference type="ARBA" id="ARBA00022741"/>
    </source>
</evidence>
<gene>
    <name evidence="7" type="ORF">SAMN05421641_11831</name>
</gene>
<evidence type="ECO:0000313" key="7">
    <source>
        <dbReference type="EMBL" id="SIQ93619.1"/>
    </source>
</evidence>
<evidence type="ECO:0000259" key="6">
    <source>
        <dbReference type="PROSITE" id="PS50893"/>
    </source>
</evidence>
<dbReference type="PROSITE" id="PS50893">
    <property type="entry name" value="ABC_TRANSPORTER_2"/>
    <property type="match status" value="1"/>
</dbReference>
<dbReference type="EMBL" id="FTMK01000018">
    <property type="protein sequence ID" value="SIQ93619.1"/>
    <property type="molecule type" value="Genomic_DNA"/>
</dbReference>
<dbReference type="InterPro" id="IPR003439">
    <property type="entry name" value="ABC_transporter-like_ATP-bd"/>
</dbReference>
<dbReference type="PROSITE" id="PS00211">
    <property type="entry name" value="ABC_TRANSPORTER_1"/>
    <property type="match status" value="1"/>
</dbReference>
<dbReference type="Pfam" id="PF00005">
    <property type="entry name" value="ABC_tran"/>
    <property type="match status" value="1"/>
</dbReference>
<dbReference type="PANTHER" id="PTHR42788:SF19">
    <property type="entry name" value="ALIPHATIC SULFONATES IMPORT ATP-BINDING PROTEIN SSUB 2"/>
    <property type="match status" value="1"/>
</dbReference>
<dbReference type="GO" id="GO:0005524">
    <property type="term" value="F:ATP binding"/>
    <property type="evidence" value="ECO:0007669"/>
    <property type="project" value="UniProtKB-KW"/>
</dbReference>
<keyword evidence="4 7" id="KW-0067">ATP-binding</keyword>
<dbReference type="OrthoDB" id="9802264at2"/>
<evidence type="ECO:0000313" key="8">
    <source>
        <dbReference type="Proteomes" id="UP000323956"/>
    </source>
</evidence>
<evidence type="ECO:0000256" key="1">
    <source>
        <dbReference type="ARBA" id="ARBA00005417"/>
    </source>
</evidence>
<accession>A0A1N6WU30</accession>
<dbReference type="InterPro" id="IPR017871">
    <property type="entry name" value="ABC_transporter-like_CS"/>
</dbReference>
<dbReference type="PANTHER" id="PTHR42788">
    <property type="entry name" value="TAURINE IMPORT ATP-BINDING PROTEIN-RELATED"/>
    <property type="match status" value="1"/>
</dbReference>
<keyword evidence="3" id="KW-0547">Nucleotide-binding</keyword>
<name>A0A1N6WU30_9RHOB</name>
<dbReference type="Gene3D" id="3.40.50.300">
    <property type="entry name" value="P-loop containing nucleotide triphosphate hydrolases"/>
    <property type="match status" value="1"/>
</dbReference>
<dbReference type="InterPro" id="IPR003593">
    <property type="entry name" value="AAA+_ATPase"/>
</dbReference>
<dbReference type="AlphaFoldDB" id="A0A1N6WU30"/>
<feature type="region of interest" description="Disordered" evidence="5">
    <location>
        <begin position="104"/>
        <end position="127"/>
    </location>
</feature>
<dbReference type="GO" id="GO:0016887">
    <property type="term" value="F:ATP hydrolysis activity"/>
    <property type="evidence" value="ECO:0007669"/>
    <property type="project" value="InterPro"/>
</dbReference>
<dbReference type="SMART" id="SM00382">
    <property type="entry name" value="AAA"/>
    <property type="match status" value="1"/>
</dbReference>
<reference evidence="7 8" key="1">
    <citation type="submission" date="2017-01" db="EMBL/GenBank/DDBJ databases">
        <authorList>
            <person name="Varghese N."/>
            <person name="Submissions S."/>
        </authorList>
    </citation>
    <scope>NUCLEOTIDE SEQUENCE [LARGE SCALE GENOMIC DNA]</scope>
    <source>
        <strain evidence="7 8">ATCC 700171</strain>
    </source>
</reference>
<dbReference type="InterPro" id="IPR027417">
    <property type="entry name" value="P-loop_NTPase"/>
</dbReference>
<organism evidence="7 8">
    <name type="scientific">Paracoccus thiocyanatus</name>
    <dbReference type="NCBI Taxonomy" id="34006"/>
    <lineage>
        <taxon>Bacteria</taxon>
        <taxon>Pseudomonadati</taxon>
        <taxon>Pseudomonadota</taxon>
        <taxon>Alphaproteobacteria</taxon>
        <taxon>Rhodobacterales</taxon>
        <taxon>Paracoccaceae</taxon>
        <taxon>Paracoccus</taxon>
    </lineage>
</organism>
<protein>
    <submittedName>
        <fullName evidence="7">Putative hydroxymethylpyrimidine transport system ATP-binding protein</fullName>
    </submittedName>
</protein>
<dbReference type="Proteomes" id="UP000323956">
    <property type="component" value="Unassembled WGS sequence"/>
</dbReference>
<keyword evidence="2" id="KW-0813">Transport</keyword>
<feature type="domain" description="ABC transporter" evidence="6">
    <location>
        <begin position="2"/>
        <end position="250"/>
    </location>
</feature>
<evidence type="ECO:0000256" key="2">
    <source>
        <dbReference type="ARBA" id="ARBA00022448"/>
    </source>
</evidence>
<evidence type="ECO:0000256" key="4">
    <source>
        <dbReference type="ARBA" id="ARBA00022840"/>
    </source>
</evidence>
<sequence length="263" mass="27949">MTAAARVRGRAWVGETPLFAPVDLALTPGGWTCLLGPSGVGKSTLLRLIAGLETGARFQGKVTRDRPVALMAQDPGLIPWLDVTGNVTLGARLRGTLRASFVPKYPGGRASGPDQGPDARGAKPPATAAARAAHLIQAVGLADRAHHLPANLSGGQRQRVALARTLFEDRPLVLLDEPFSALDARTRAQMQELAARLLDTRTVLLVTHDPAEAARLGDRILLLRETGLTEWPAPSPRPQGGARPYDAPEVLALQTELMRGMMA</sequence>
<evidence type="ECO:0000256" key="5">
    <source>
        <dbReference type="SAM" id="MobiDB-lite"/>
    </source>
</evidence>
<proteinExistence type="inferred from homology"/>